<feature type="transmembrane region" description="Helical" evidence="6">
    <location>
        <begin position="124"/>
        <end position="141"/>
    </location>
</feature>
<proteinExistence type="predicted"/>
<evidence type="ECO:0000256" key="1">
    <source>
        <dbReference type="ARBA" id="ARBA00004141"/>
    </source>
</evidence>
<dbReference type="AlphaFoldDB" id="A0A5C5FU93"/>
<dbReference type="Gene3D" id="1.20.1250.20">
    <property type="entry name" value="MFS general substrate transporter like domains"/>
    <property type="match status" value="1"/>
</dbReference>
<gene>
    <name evidence="7" type="ORF">DMC30DRAFT_262794</name>
</gene>
<keyword evidence="2 6" id="KW-0812">Transmembrane</keyword>
<feature type="transmembrane region" description="Helical" evidence="6">
    <location>
        <begin position="153"/>
        <end position="175"/>
    </location>
</feature>
<feature type="transmembrane region" description="Helical" evidence="6">
    <location>
        <begin position="187"/>
        <end position="208"/>
    </location>
</feature>
<dbReference type="Pfam" id="PF05978">
    <property type="entry name" value="UNC-93"/>
    <property type="match status" value="1"/>
</dbReference>
<feature type="transmembrane region" description="Helical" evidence="6">
    <location>
        <begin position="97"/>
        <end position="117"/>
    </location>
</feature>
<comment type="subcellular location">
    <subcellularLocation>
        <location evidence="1">Membrane</location>
        <topology evidence="1">Multi-pass membrane protein</topology>
    </subcellularLocation>
</comment>
<evidence type="ECO:0000256" key="2">
    <source>
        <dbReference type="ARBA" id="ARBA00022692"/>
    </source>
</evidence>
<feature type="transmembrane region" description="Helical" evidence="6">
    <location>
        <begin position="29"/>
        <end position="47"/>
    </location>
</feature>
<feature type="transmembrane region" description="Helical" evidence="6">
    <location>
        <begin position="341"/>
        <end position="361"/>
    </location>
</feature>
<keyword evidence="3 6" id="KW-1133">Transmembrane helix</keyword>
<feature type="transmembrane region" description="Helical" evidence="6">
    <location>
        <begin position="443"/>
        <end position="464"/>
    </location>
</feature>
<protein>
    <recommendedName>
        <fullName evidence="9">Major facilitator superfamily domain-containing protein</fullName>
    </recommendedName>
</protein>
<evidence type="ECO:0000313" key="7">
    <source>
        <dbReference type="EMBL" id="TNY20330.1"/>
    </source>
</evidence>
<name>A0A5C5FU93_9BASI</name>
<dbReference type="PANTHER" id="PTHR23294:SF19">
    <property type="entry name" value="DUF895 DOMAIN MEMBRANE PROTEIN-RELATED"/>
    <property type="match status" value="1"/>
</dbReference>
<dbReference type="InterPro" id="IPR036259">
    <property type="entry name" value="MFS_trans_sf"/>
</dbReference>
<dbReference type="GO" id="GO:0016020">
    <property type="term" value="C:membrane"/>
    <property type="evidence" value="ECO:0007669"/>
    <property type="project" value="UniProtKB-SubCell"/>
</dbReference>
<evidence type="ECO:0000256" key="3">
    <source>
        <dbReference type="ARBA" id="ARBA00022989"/>
    </source>
</evidence>
<dbReference type="PANTHER" id="PTHR23294">
    <property type="entry name" value="ET TRANSLATION PRODUCT-RELATED"/>
    <property type="match status" value="1"/>
</dbReference>
<evidence type="ECO:0000313" key="8">
    <source>
        <dbReference type="Proteomes" id="UP000311382"/>
    </source>
</evidence>
<keyword evidence="4 6" id="KW-0472">Membrane</keyword>
<evidence type="ECO:0000256" key="5">
    <source>
        <dbReference type="SAM" id="MobiDB-lite"/>
    </source>
</evidence>
<evidence type="ECO:0000256" key="4">
    <source>
        <dbReference type="ARBA" id="ARBA00023136"/>
    </source>
</evidence>
<feature type="transmembrane region" description="Helical" evidence="6">
    <location>
        <begin position="220"/>
        <end position="240"/>
    </location>
</feature>
<reference evidence="7 8" key="1">
    <citation type="submission" date="2019-03" db="EMBL/GenBank/DDBJ databases">
        <title>Rhodosporidium diobovatum UCD-FST 08-225 genome sequencing, assembly, and annotation.</title>
        <authorList>
            <person name="Fakankun I.U."/>
            <person name="Fristensky B."/>
            <person name="Levin D.B."/>
        </authorList>
    </citation>
    <scope>NUCLEOTIDE SEQUENCE [LARGE SCALE GENOMIC DNA]</scope>
    <source>
        <strain evidence="7 8">UCD-FST 08-225</strain>
    </source>
</reference>
<feature type="transmembrane region" description="Helical" evidence="6">
    <location>
        <begin position="280"/>
        <end position="303"/>
    </location>
</feature>
<sequence length="514" mass="55204">MSAGSTTTAEQAPSGAAVRSRAAAVYRGVAWQILCVGVISLLAPGLWNGAQSLGAGGALEPYLVRGVDGDSRLRAGRGVTLGRRVTLTSEVSRQVNAGNSIVFSLMGLGCILAPVLVNKLGVKVTLILGSLGWSIYTASLYQNNRYGTEWFVIFGAVICGISAGFYWASEGAILLSYPEPHRRGRMLAVWLFFKNSGQIIAGAINLGTNIHRSKGGKVNYKTLISFIALQVFAVPVAFLVSGPEKVKRSDGSRITLPNQTSTKEQFRLLWQTVSTKKIGMLLPIFFASWFYWGLASSHLTLYYSVRARALASFLSAICGVVMTTLLGFFLDNQRVALVTRVRAGGAAVLTLFAGMLVWALVIQHDFEAHSPGKLDWTSPGFGRGFGMYVMLNAAGNTLQNYLYWIMSLLAAGDVSTATRYAGLLRGIESWGQCAAFGINSSKFSLLYTVVINLVFYVVSLPFALVTLSKVGVVEGYGAPADEADEADEGTAERERTSSSEDAASVDEEKKAEEV</sequence>
<dbReference type="EMBL" id="SOZI01000070">
    <property type="protein sequence ID" value="TNY20330.1"/>
    <property type="molecule type" value="Genomic_DNA"/>
</dbReference>
<dbReference type="SUPFAM" id="SSF103473">
    <property type="entry name" value="MFS general substrate transporter"/>
    <property type="match status" value="1"/>
</dbReference>
<accession>A0A5C5FU93</accession>
<keyword evidence="8" id="KW-1185">Reference proteome</keyword>
<feature type="region of interest" description="Disordered" evidence="5">
    <location>
        <begin position="480"/>
        <end position="514"/>
    </location>
</feature>
<dbReference type="InterPro" id="IPR051617">
    <property type="entry name" value="UNC-93-like_regulator"/>
</dbReference>
<feature type="transmembrane region" description="Helical" evidence="6">
    <location>
        <begin position="309"/>
        <end position="329"/>
    </location>
</feature>
<dbReference type="Proteomes" id="UP000311382">
    <property type="component" value="Unassembled WGS sequence"/>
</dbReference>
<dbReference type="InterPro" id="IPR010291">
    <property type="entry name" value="Ion_channel_UNC-93"/>
</dbReference>
<comment type="caution">
    <text evidence="7">The sequence shown here is derived from an EMBL/GenBank/DDBJ whole genome shotgun (WGS) entry which is preliminary data.</text>
</comment>
<evidence type="ECO:0000256" key="6">
    <source>
        <dbReference type="SAM" id="Phobius"/>
    </source>
</evidence>
<feature type="transmembrane region" description="Helical" evidence="6">
    <location>
        <begin position="401"/>
        <end position="422"/>
    </location>
</feature>
<organism evidence="7 8">
    <name type="scientific">Rhodotorula diobovata</name>
    <dbReference type="NCBI Taxonomy" id="5288"/>
    <lineage>
        <taxon>Eukaryota</taxon>
        <taxon>Fungi</taxon>
        <taxon>Dikarya</taxon>
        <taxon>Basidiomycota</taxon>
        <taxon>Pucciniomycotina</taxon>
        <taxon>Microbotryomycetes</taxon>
        <taxon>Sporidiobolales</taxon>
        <taxon>Sporidiobolaceae</taxon>
        <taxon>Rhodotorula</taxon>
    </lineage>
</organism>
<evidence type="ECO:0008006" key="9">
    <source>
        <dbReference type="Google" id="ProtNLM"/>
    </source>
</evidence>
<dbReference type="OrthoDB" id="196103at2759"/>